<dbReference type="RefSeq" id="WP_052454027.1">
    <property type="nucleotide sequence ID" value="NZ_CP009313.1"/>
</dbReference>
<organism evidence="3 4">
    <name type="scientific">Streptomyces nodosus</name>
    <dbReference type="NCBI Taxonomy" id="40318"/>
    <lineage>
        <taxon>Bacteria</taxon>
        <taxon>Bacillati</taxon>
        <taxon>Actinomycetota</taxon>
        <taxon>Actinomycetes</taxon>
        <taxon>Kitasatosporales</taxon>
        <taxon>Streptomycetaceae</taxon>
        <taxon>Streptomyces</taxon>
    </lineage>
</organism>
<gene>
    <name evidence="3" type="ORF">CP978_05435</name>
</gene>
<keyword evidence="2" id="KW-0472">Membrane</keyword>
<dbReference type="AlphaFoldDB" id="A0A5P2W3X7"/>
<feature type="transmembrane region" description="Helical" evidence="2">
    <location>
        <begin position="63"/>
        <end position="85"/>
    </location>
</feature>
<dbReference type="KEGG" id="snq:CP978_05435"/>
<accession>A0A5P2W3X7</accession>
<feature type="region of interest" description="Disordered" evidence="1">
    <location>
        <begin position="1"/>
        <end position="61"/>
    </location>
</feature>
<proteinExistence type="predicted"/>
<evidence type="ECO:0000256" key="1">
    <source>
        <dbReference type="SAM" id="MobiDB-lite"/>
    </source>
</evidence>
<keyword evidence="2" id="KW-1133">Transmembrane helix</keyword>
<reference evidence="3 4" key="1">
    <citation type="submission" date="2017-09" db="EMBL/GenBank/DDBJ databases">
        <title>Streptomyces genome completion.</title>
        <authorList>
            <person name="Lee N."/>
            <person name="Cho B.-K."/>
        </authorList>
    </citation>
    <scope>NUCLEOTIDE SEQUENCE [LARGE SCALE GENOMIC DNA]</scope>
    <source>
        <strain evidence="3 4">ATCC 14899</strain>
    </source>
</reference>
<protein>
    <submittedName>
        <fullName evidence="3">Uncharacterized protein</fullName>
    </submittedName>
</protein>
<sequence>MTSPHEIDPHEIDGVDPRAAGDPRNVYPSDERFYGSDRPVNPLIPEDRPRGGRRPPAPMKHRGTWGTVALIACIILLILVGIALFP</sequence>
<name>A0A5P2W3X7_9ACTN</name>
<dbReference type="OrthoDB" id="4328072at2"/>
<feature type="compositionally biased region" description="Basic and acidic residues" evidence="1">
    <location>
        <begin position="1"/>
        <end position="21"/>
    </location>
</feature>
<evidence type="ECO:0000256" key="2">
    <source>
        <dbReference type="SAM" id="Phobius"/>
    </source>
</evidence>
<evidence type="ECO:0000313" key="4">
    <source>
        <dbReference type="Proteomes" id="UP000325763"/>
    </source>
</evidence>
<dbReference type="EMBL" id="CP023747">
    <property type="protein sequence ID" value="QEV38049.1"/>
    <property type="molecule type" value="Genomic_DNA"/>
</dbReference>
<dbReference type="Proteomes" id="UP000325763">
    <property type="component" value="Chromosome"/>
</dbReference>
<evidence type="ECO:0000313" key="3">
    <source>
        <dbReference type="EMBL" id="QEV38049.1"/>
    </source>
</evidence>
<keyword evidence="2" id="KW-0812">Transmembrane</keyword>